<evidence type="ECO:0000256" key="2">
    <source>
        <dbReference type="SAM" id="Phobius"/>
    </source>
</evidence>
<feature type="transmembrane region" description="Helical" evidence="2">
    <location>
        <begin position="65"/>
        <end position="82"/>
    </location>
</feature>
<accession>A0A1T5JNJ1</accession>
<keyword evidence="2" id="KW-1133">Transmembrane helix</keyword>
<feature type="region of interest" description="Disordered" evidence="1">
    <location>
        <begin position="96"/>
        <end position="132"/>
    </location>
</feature>
<dbReference type="OrthoDB" id="5244024at2"/>
<organism evidence="3 4">
    <name type="scientific">Okibacterium fritillariae</name>
    <dbReference type="NCBI Taxonomy" id="123320"/>
    <lineage>
        <taxon>Bacteria</taxon>
        <taxon>Bacillati</taxon>
        <taxon>Actinomycetota</taxon>
        <taxon>Actinomycetes</taxon>
        <taxon>Micrococcales</taxon>
        <taxon>Microbacteriaceae</taxon>
        <taxon>Okibacterium</taxon>
    </lineage>
</organism>
<dbReference type="AlphaFoldDB" id="A0A1T5JNJ1"/>
<reference evidence="3 4" key="1">
    <citation type="submission" date="2017-02" db="EMBL/GenBank/DDBJ databases">
        <authorList>
            <person name="Peterson S.W."/>
        </authorList>
    </citation>
    <scope>NUCLEOTIDE SEQUENCE [LARGE SCALE GENOMIC DNA]</scope>
    <source>
        <strain evidence="3 4">VKM Ac-2059</strain>
    </source>
</reference>
<keyword evidence="4" id="KW-1185">Reference proteome</keyword>
<dbReference type="Proteomes" id="UP000190857">
    <property type="component" value="Unassembled WGS sequence"/>
</dbReference>
<dbReference type="EMBL" id="FUZP01000001">
    <property type="protein sequence ID" value="SKC52965.1"/>
    <property type="molecule type" value="Genomic_DNA"/>
</dbReference>
<evidence type="ECO:0000313" key="3">
    <source>
        <dbReference type="EMBL" id="SKC52965.1"/>
    </source>
</evidence>
<gene>
    <name evidence="3" type="ORF">SAMN06309945_1722</name>
</gene>
<feature type="compositionally biased region" description="Basic and acidic residues" evidence="1">
    <location>
        <begin position="121"/>
        <end position="132"/>
    </location>
</feature>
<protein>
    <recommendedName>
        <fullName evidence="5">DUF3040 domain-containing protein</fullName>
    </recommendedName>
</protein>
<evidence type="ECO:0000313" key="4">
    <source>
        <dbReference type="Proteomes" id="UP000190857"/>
    </source>
</evidence>
<dbReference type="Pfam" id="PF11239">
    <property type="entry name" value="DUF3040"/>
    <property type="match status" value="1"/>
</dbReference>
<dbReference type="RefSeq" id="WP_079727698.1">
    <property type="nucleotide sequence ID" value="NZ_FUZP01000001.1"/>
</dbReference>
<sequence length="132" mass="14515">MPLSEQEQRLLDEMERNLYRNDADFVSTAGDQRGRPSYRSIAIGSVVGILGVGALVTGVVLQQPVVGIIGFVVMFAGVMIAITPRKHHGTLTAEDVLKEAQRPSSKKKAASGGTFMNRMNSRWDRRQDDRGE</sequence>
<evidence type="ECO:0000256" key="1">
    <source>
        <dbReference type="SAM" id="MobiDB-lite"/>
    </source>
</evidence>
<evidence type="ECO:0008006" key="5">
    <source>
        <dbReference type="Google" id="ProtNLM"/>
    </source>
</evidence>
<keyword evidence="2" id="KW-0472">Membrane</keyword>
<keyword evidence="2" id="KW-0812">Transmembrane</keyword>
<proteinExistence type="predicted"/>
<feature type="transmembrane region" description="Helical" evidence="2">
    <location>
        <begin position="41"/>
        <end position="59"/>
    </location>
</feature>
<name>A0A1T5JNJ1_9MICO</name>
<dbReference type="STRING" id="123320.SAMN06309945_1722"/>
<dbReference type="InterPro" id="IPR021401">
    <property type="entry name" value="DUF3040"/>
</dbReference>